<reference evidence="1 2" key="1">
    <citation type="submission" date="2019-08" db="EMBL/GenBank/DDBJ databases">
        <title>In-depth cultivation of the pig gut microbiome towards novel bacterial diversity and tailored functional studies.</title>
        <authorList>
            <person name="Wylensek D."/>
            <person name="Hitch T.C.A."/>
            <person name="Clavel T."/>
        </authorList>
    </citation>
    <scope>NUCLEOTIDE SEQUENCE [LARGE SCALE GENOMIC DNA]</scope>
    <source>
        <strain evidence="1 2">Oil+RF-744-GAM-WT-6</strain>
    </source>
</reference>
<dbReference type="AlphaFoldDB" id="A0A7X2NRN5"/>
<gene>
    <name evidence="1" type="ORF">FYJ51_05045</name>
</gene>
<dbReference type="RefSeq" id="WP_105302922.1">
    <property type="nucleotide sequence ID" value="NZ_JAQXPC010000045.1"/>
</dbReference>
<accession>A0A7X2NRN5</accession>
<comment type="caution">
    <text evidence="1">The sequence shown here is derived from an EMBL/GenBank/DDBJ whole genome shotgun (WGS) entry which is preliminary data.</text>
</comment>
<sequence>MNAYEVTDLSSGTSVQFRPVMYEDCMNPGNWKTIEAEKTEENGIVRFRSAEHDLLIPERELGRYSIREFQIEPVKPSRRKGCIPCTNCGQCGW</sequence>
<dbReference type="Proteomes" id="UP000461880">
    <property type="component" value="Unassembled WGS sequence"/>
</dbReference>
<organism evidence="1 2">
    <name type="scientific">Stecheria intestinalis</name>
    <dbReference type="NCBI Taxonomy" id="2606630"/>
    <lineage>
        <taxon>Bacteria</taxon>
        <taxon>Bacillati</taxon>
        <taxon>Bacillota</taxon>
        <taxon>Erysipelotrichia</taxon>
        <taxon>Erysipelotrichales</taxon>
        <taxon>Erysipelotrichaceae</taxon>
        <taxon>Stecheria</taxon>
    </lineage>
</organism>
<evidence type="ECO:0000313" key="2">
    <source>
        <dbReference type="Proteomes" id="UP000461880"/>
    </source>
</evidence>
<evidence type="ECO:0000313" key="1">
    <source>
        <dbReference type="EMBL" id="MSS58269.1"/>
    </source>
</evidence>
<dbReference type="EMBL" id="VUMN01000009">
    <property type="protein sequence ID" value="MSS58269.1"/>
    <property type="molecule type" value="Genomic_DNA"/>
</dbReference>
<keyword evidence="2" id="KW-1185">Reference proteome</keyword>
<protein>
    <submittedName>
        <fullName evidence="1">Uncharacterized protein</fullName>
    </submittedName>
</protein>
<name>A0A7X2NRN5_9FIRM</name>
<proteinExistence type="predicted"/>